<dbReference type="Pfam" id="PF20601">
    <property type="entry name" value="DUF6797"/>
    <property type="match status" value="1"/>
</dbReference>
<evidence type="ECO:0000259" key="10">
    <source>
        <dbReference type="PROSITE" id="PS51007"/>
    </source>
</evidence>
<feature type="chain" id="PRO_5012071766" evidence="9">
    <location>
        <begin position="24"/>
        <end position="1337"/>
    </location>
</feature>
<dbReference type="NCBIfam" id="TIGR02603">
    <property type="entry name" value="CxxCH_TIGR02603"/>
    <property type="match status" value="1"/>
</dbReference>
<dbReference type="Pfam" id="PF00127">
    <property type="entry name" value="Copper-bind"/>
    <property type="match status" value="1"/>
</dbReference>
<dbReference type="InterPro" id="IPR000923">
    <property type="entry name" value="BlueCu_1"/>
</dbReference>
<evidence type="ECO:0000256" key="8">
    <source>
        <dbReference type="SAM" id="MobiDB-lite"/>
    </source>
</evidence>
<feature type="domain" description="Cytochrome c" evidence="10">
    <location>
        <begin position="312"/>
        <end position="416"/>
    </location>
</feature>
<feature type="region of interest" description="Disordered" evidence="8">
    <location>
        <begin position="910"/>
        <end position="942"/>
    </location>
</feature>
<name>A0A1P8WQD6_9PLAN</name>
<dbReference type="GO" id="GO:0009055">
    <property type="term" value="F:electron transfer activity"/>
    <property type="evidence" value="ECO:0007669"/>
    <property type="project" value="InterPro"/>
</dbReference>
<evidence type="ECO:0000256" key="7">
    <source>
        <dbReference type="PROSITE-ProRule" id="PRU00433"/>
    </source>
</evidence>
<dbReference type="SUPFAM" id="SSF46626">
    <property type="entry name" value="Cytochrome c"/>
    <property type="match status" value="1"/>
</dbReference>
<dbReference type="InterPro" id="IPR011042">
    <property type="entry name" value="6-blade_b-propeller_TolB-like"/>
</dbReference>
<dbReference type="PANTHER" id="PTHR33546:SF1">
    <property type="entry name" value="LARGE, MULTIFUNCTIONAL SECRETED PROTEIN"/>
    <property type="match status" value="1"/>
</dbReference>
<keyword evidence="9" id="KW-0732">Signal</keyword>
<evidence type="ECO:0000256" key="9">
    <source>
        <dbReference type="SAM" id="SignalP"/>
    </source>
</evidence>
<evidence type="ECO:0000256" key="1">
    <source>
        <dbReference type="ARBA" id="ARBA00022448"/>
    </source>
</evidence>
<dbReference type="InterPro" id="IPR028871">
    <property type="entry name" value="BlueCu_1_BS"/>
</dbReference>
<keyword evidence="3 7" id="KW-0479">Metal-binding</keyword>
<dbReference type="Proteomes" id="UP000187735">
    <property type="component" value="Chromosome"/>
</dbReference>
<dbReference type="SUPFAM" id="SSF49503">
    <property type="entry name" value="Cupredoxins"/>
    <property type="match status" value="1"/>
</dbReference>
<dbReference type="SUPFAM" id="SSF63829">
    <property type="entry name" value="Calcium-dependent phosphotriesterase"/>
    <property type="match status" value="1"/>
</dbReference>
<dbReference type="CDD" id="cd04233">
    <property type="entry name" value="Auracyanin"/>
    <property type="match status" value="1"/>
</dbReference>
<dbReference type="Gene3D" id="1.10.760.10">
    <property type="entry name" value="Cytochrome c-like domain"/>
    <property type="match status" value="1"/>
</dbReference>
<evidence type="ECO:0000256" key="4">
    <source>
        <dbReference type="ARBA" id="ARBA00022982"/>
    </source>
</evidence>
<protein>
    <submittedName>
        <fullName evidence="11">Auracyanin-A</fullName>
    </submittedName>
</protein>
<reference evidence="11 12" key="1">
    <citation type="journal article" date="2016" name="Front. Microbiol.">
        <title>Fuerstia marisgermanicae gen. nov., sp. nov., an Unusual Member of the Phylum Planctomycetes from the German Wadden Sea.</title>
        <authorList>
            <person name="Kohn T."/>
            <person name="Heuer A."/>
            <person name="Jogler M."/>
            <person name="Vollmers J."/>
            <person name="Boedeker C."/>
            <person name="Bunk B."/>
            <person name="Rast P."/>
            <person name="Borchert D."/>
            <person name="Glockner I."/>
            <person name="Freese H.M."/>
            <person name="Klenk H.P."/>
            <person name="Overmann J."/>
            <person name="Kaster A.K."/>
            <person name="Rohde M."/>
            <person name="Wiegand S."/>
            <person name="Jogler C."/>
        </authorList>
    </citation>
    <scope>NUCLEOTIDE SEQUENCE [LARGE SCALE GENOMIC DNA]</scope>
    <source>
        <strain evidence="11 12">NH11</strain>
    </source>
</reference>
<dbReference type="PROSITE" id="PS51007">
    <property type="entry name" value="CYTC"/>
    <property type="match status" value="1"/>
</dbReference>
<keyword evidence="5 7" id="KW-0408">Iron</keyword>
<evidence type="ECO:0000313" key="11">
    <source>
        <dbReference type="EMBL" id="APZ96254.1"/>
    </source>
</evidence>
<dbReference type="GO" id="GO:0005507">
    <property type="term" value="F:copper ion binding"/>
    <property type="evidence" value="ECO:0007669"/>
    <property type="project" value="InterPro"/>
</dbReference>
<keyword evidence="12" id="KW-1185">Reference proteome</keyword>
<organism evidence="11 12">
    <name type="scientific">Fuerstiella marisgermanici</name>
    <dbReference type="NCBI Taxonomy" id="1891926"/>
    <lineage>
        <taxon>Bacteria</taxon>
        <taxon>Pseudomonadati</taxon>
        <taxon>Planctomycetota</taxon>
        <taxon>Planctomycetia</taxon>
        <taxon>Planctomycetales</taxon>
        <taxon>Planctomycetaceae</taxon>
        <taxon>Fuerstiella</taxon>
    </lineage>
</organism>
<dbReference type="PANTHER" id="PTHR33546">
    <property type="entry name" value="LARGE, MULTIFUNCTIONAL SECRETED PROTEIN-RELATED"/>
    <property type="match status" value="1"/>
</dbReference>
<dbReference type="Gene3D" id="2.120.10.30">
    <property type="entry name" value="TolB, C-terminal domain"/>
    <property type="match status" value="1"/>
</dbReference>
<evidence type="ECO:0000313" key="12">
    <source>
        <dbReference type="Proteomes" id="UP000187735"/>
    </source>
</evidence>
<evidence type="ECO:0000256" key="6">
    <source>
        <dbReference type="ARBA" id="ARBA00023008"/>
    </source>
</evidence>
<dbReference type="OrthoDB" id="219211at2"/>
<dbReference type="Gene3D" id="3.20.20.150">
    <property type="entry name" value="Divalent-metal-dependent TIM barrel enzymes"/>
    <property type="match status" value="1"/>
</dbReference>
<dbReference type="InterPro" id="IPR036909">
    <property type="entry name" value="Cyt_c-like_dom_sf"/>
</dbReference>
<dbReference type="Gene3D" id="2.60.40.420">
    <property type="entry name" value="Cupredoxins - blue copper proteins"/>
    <property type="match status" value="1"/>
</dbReference>
<dbReference type="PROSITE" id="PS00196">
    <property type="entry name" value="COPPER_BLUE"/>
    <property type="match status" value="1"/>
</dbReference>
<evidence type="ECO:0000256" key="3">
    <source>
        <dbReference type="ARBA" id="ARBA00022723"/>
    </source>
</evidence>
<dbReference type="InterPro" id="IPR009056">
    <property type="entry name" value="Cyt_c-like_dom"/>
</dbReference>
<keyword evidence="1" id="KW-0813">Transport</keyword>
<dbReference type="InterPro" id="IPR008972">
    <property type="entry name" value="Cupredoxin"/>
</dbReference>
<keyword evidence="2 7" id="KW-0349">Heme</keyword>
<keyword evidence="6" id="KW-0186">Copper</keyword>
<proteinExistence type="predicted"/>
<dbReference type="RefSeq" id="WP_083732416.1">
    <property type="nucleotide sequence ID" value="NZ_CP017641.1"/>
</dbReference>
<evidence type="ECO:0000256" key="2">
    <source>
        <dbReference type="ARBA" id="ARBA00022617"/>
    </source>
</evidence>
<dbReference type="InterPro" id="IPR013427">
    <property type="entry name" value="Haem-bd_dom_put"/>
</dbReference>
<dbReference type="STRING" id="1891926.Fuma_05922"/>
<sequence precursor="true">MNRFLCPLLFVVLALNVTNSAPAADDTDILRRENLVAWCIVPFDAAKRGPAERAVMLKELGITCCAYDWRAEHVPTFEQEIIEYKKHGIEFFAFWSVHDDAFKLFEKYDLHPQIWQMMSDPGEGDQAAKVEKAVQAMLPLANRTAQLGCKLGLYNHGGWSGEPVNLVAVCRRLRELGQKHVGIVYNFHHGHGHISDWHKSFAMMKPYLHCLNLNGMNDQAKPKILGIGKGAHELQMIRTVVESDYDGRIGILDHRNDLDARESLQENRDGLELVRKQLAKQSETAAVGSPGHGIPYNAAHVAELVTDAAKHGDVKRGAAVFANAKLACLSCHQIGQHGGTVGPDLLKVLKERKPNHIVESVLWPKRDVKPEFAVWQVVTTSGRVVSGYREKSKVEGSGVRANKDSGDVVVLCDPATGKRTPIAQTDVEEMVEGSTVMPSGLTAAMSRQQQLDLFRFLNELGEVSDVPPAVKHVIAHSSMHGPATFPIVAAPMAPERWSNATHPVTRDRLYDFYTRQAEYFRSQHHVPMLLAPFPGMDGGQQGHWGNQNEDTWRDGRWNETKLGSVQSGVLHANGKAIARAVCVRLGDEGQMSACFNPDTLTYEAVWQDGFVKFDAVRHGFVGGLRLDGELVAMEPQSPPDEPFRYHGFYRHGDRVIFAYRIGDVEYLDSPWVEDGKFSRERASIEQHSLRHVLGGGPPQSPIEIETKIIPGNGRPYAIDTIELPYDNPWNAQLFCGGHDFLPNGDALVCTMQGDVWRVSGLDSGSDEVGRATWRRFASGLHHALGLVVADDGIYVQCRDQLTRLTDLNNDGEADFYECFSNAFKTSPAGHDFICGLQRDTAGNFYTASGNQGLLRISPDGQDVKVLATGFRNPDGLGILPDGTLTVPVSEGEWTPASAINAVRRNVAAASSVGDSPTANAHGQGDQPPHFGYRGPRDGQPPELPLAYLPRALDNSSGGQAFVNSDEFGPLKDQLLHFSFGGGTWFVVLRDEVNGQAQGALVPMTGDFLSGVHRGRFHPKDGQLYVTGMAGWGSYTPDDGCFQRVRFTGDKFQMPVGFHLHENGVKIDFDQPLDQSIAGDIGRQFAQCWNYRYSGAYGSVEFSTTHPGVAGHDPLAITSAHVLKGGKSLFLEIPDLQPVSQLHLRLHTNKDEAVSYNPAGGGHDLFITAHELDKPFTDFPGYVPRQKTIAAHPLLTDLAMNAERVPNPWAKPIKGARPINVATGKNLSYATKEFTVKAGEALAFTLENPDVVPHNWVLVQPGALQSVGELGNQLIANPKAYARQYVPESNHVIAHTDIVSPGEKQTIYFAAPETPGHYPFLCTFPGHWMVMNGVMVVE</sequence>
<dbReference type="GO" id="GO:0020037">
    <property type="term" value="F:heme binding"/>
    <property type="evidence" value="ECO:0007669"/>
    <property type="project" value="InterPro"/>
</dbReference>
<keyword evidence="4" id="KW-0249">Electron transport</keyword>
<accession>A0A1P8WQD6</accession>
<feature type="signal peptide" evidence="9">
    <location>
        <begin position="1"/>
        <end position="23"/>
    </location>
</feature>
<dbReference type="KEGG" id="fmr:Fuma_05922"/>
<dbReference type="EMBL" id="CP017641">
    <property type="protein sequence ID" value="APZ96254.1"/>
    <property type="molecule type" value="Genomic_DNA"/>
</dbReference>
<evidence type="ECO:0000256" key="5">
    <source>
        <dbReference type="ARBA" id="ARBA00023004"/>
    </source>
</evidence>
<gene>
    <name evidence="11" type="ORF">Fuma_05922</name>
</gene>
<dbReference type="InterPro" id="IPR046476">
    <property type="entry name" value="DUF6797"/>
</dbReference>